<dbReference type="OrthoDB" id="2503928at2759"/>
<protein>
    <recommendedName>
        <fullName evidence="16">60S ribosomal protein L44</fullName>
    </recommendedName>
</protein>
<evidence type="ECO:0000313" key="15">
    <source>
        <dbReference type="Proteomes" id="UP000250140"/>
    </source>
</evidence>
<dbReference type="GO" id="GO:0005783">
    <property type="term" value="C:endoplasmic reticulum"/>
    <property type="evidence" value="ECO:0007669"/>
    <property type="project" value="TreeGrafter"/>
</dbReference>
<evidence type="ECO:0000256" key="9">
    <source>
        <dbReference type="ARBA" id="ARBA00023274"/>
    </source>
</evidence>
<feature type="region of interest" description="Disordered" evidence="11">
    <location>
        <begin position="62"/>
        <end position="245"/>
    </location>
</feature>
<organism evidence="14 15">
    <name type="scientific">Glonium stellatum</name>
    <dbReference type="NCBI Taxonomy" id="574774"/>
    <lineage>
        <taxon>Eukaryota</taxon>
        <taxon>Fungi</taxon>
        <taxon>Dikarya</taxon>
        <taxon>Ascomycota</taxon>
        <taxon>Pezizomycotina</taxon>
        <taxon>Dothideomycetes</taxon>
        <taxon>Pleosporomycetidae</taxon>
        <taxon>Gloniales</taxon>
        <taxon>Gloniaceae</taxon>
        <taxon>Glonium</taxon>
    </lineage>
</organism>
<dbReference type="GO" id="GO:1990904">
    <property type="term" value="C:ribonucleoprotein complex"/>
    <property type="evidence" value="ECO:0007669"/>
    <property type="project" value="UniProtKB-KW"/>
</dbReference>
<dbReference type="GO" id="GO:0003682">
    <property type="term" value="F:chromatin binding"/>
    <property type="evidence" value="ECO:0007669"/>
    <property type="project" value="InterPro"/>
</dbReference>
<dbReference type="InterPro" id="IPR025856">
    <property type="entry name" value="HeH/LEM_domain"/>
</dbReference>
<evidence type="ECO:0000256" key="4">
    <source>
        <dbReference type="ARBA" id="ARBA00022692"/>
    </source>
</evidence>
<feature type="region of interest" description="Disordered" evidence="11">
    <location>
        <begin position="665"/>
        <end position="692"/>
    </location>
</feature>
<dbReference type="FunFam" id="3.10.450.80:FF:000001">
    <property type="entry name" value="60S ribosomal protein L44"/>
    <property type="match status" value="1"/>
</dbReference>
<dbReference type="InterPro" id="IPR011015">
    <property type="entry name" value="LEM/LEM-like_dom_sf"/>
</dbReference>
<evidence type="ECO:0000259" key="13">
    <source>
        <dbReference type="Pfam" id="PF12949"/>
    </source>
</evidence>
<evidence type="ECO:0000256" key="5">
    <source>
        <dbReference type="ARBA" id="ARBA00022980"/>
    </source>
</evidence>
<dbReference type="GO" id="GO:0006412">
    <property type="term" value="P:translation"/>
    <property type="evidence" value="ECO:0007669"/>
    <property type="project" value="InterPro"/>
</dbReference>
<dbReference type="GO" id="GO:0003735">
    <property type="term" value="F:structural constituent of ribosome"/>
    <property type="evidence" value="ECO:0007669"/>
    <property type="project" value="InterPro"/>
</dbReference>
<evidence type="ECO:0000256" key="1">
    <source>
        <dbReference type="ARBA" id="ARBA00004540"/>
    </source>
</evidence>
<dbReference type="Pfam" id="PF09402">
    <property type="entry name" value="MSC"/>
    <property type="match status" value="1"/>
</dbReference>
<feature type="compositionally biased region" description="Polar residues" evidence="11">
    <location>
        <begin position="184"/>
        <end position="196"/>
    </location>
</feature>
<feature type="domain" description="Man1/Src1-like C-terminal" evidence="12">
    <location>
        <begin position="320"/>
        <end position="647"/>
    </location>
</feature>
<dbReference type="InterPro" id="IPR018996">
    <property type="entry name" value="Man1/Src1-like_C"/>
</dbReference>
<evidence type="ECO:0000256" key="8">
    <source>
        <dbReference type="ARBA" id="ARBA00023242"/>
    </source>
</evidence>
<dbReference type="Proteomes" id="UP000250140">
    <property type="component" value="Unassembled WGS sequence"/>
</dbReference>
<evidence type="ECO:0000256" key="11">
    <source>
        <dbReference type="SAM" id="MobiDB-lite"/>
    </source>
</evidence>
<dbReference type="InterPro" id="IPR053708">
    <property type="entry name" value="Ribosomal_LSU_eL42"/>
</dbReference>
<dbReference type="Gene3D" id="1.10.10.1180">
    <property type="entry name" value="MAN1, winged-helix domain"/>
    <property type="match status" value="1"/>
</dbReference>
<keyword evidence="15" id="KW-1185">Reference proteome</keyword>
<dbReference type="AlphaFoldDB" id="A0A8E2JT13"/>
<proteinExistence type="inferred from homology"/>
<keyword evidence="9 10" id="KW-0687">Ribonucleoprotein</keyword>
<keyword evidence="4" id="KW-0812">Transmembrane</keyword>
<dbReference type="InterPro" id="IPR011332">
    <property type="entry name" value="Ribosomal_zn-bd"/>
</dbReference>
<gene>
    <name evidence="14" type="ORF">AOQ84DRAFT_397925</name>
</gene>
<evidence type="ECO:0000256" key="2">
    <source>
        <dbReference type="ARBA" id="ARBA00009364"/>
    </source>
</evidence>
<dbReference type="InterPro" id="IPR000552">
    <property type="entry name" value="Ribosomal_eL44"/>
</dbReference>
<evidence type="ECO:0000256" key="10">
    <source>
        <dbReference type="RuleBase" id="RU000666"/>
    </source>
</evidence>
<dbReference type="Gene3D" id="3.10.450.80">
    <property type="match status" value="1"/>
</dbReference>
<evidence type="ECO:0000313" key="14">
    <source>
        <dbReference type="EMBL" id="OCL08444.1"/>
    </source>
</evidence>
<comment type="subcellular location">
    <subcellularLocation>
        <location evidence="1">Nucleus inner membrane</location>
    </subcellularLocation>
</comment>
<comment type="similarity">
    <text evidence="2 10">Belongs to the eukaryotic ribosomal protein eL42 family.</text>
</comment>
<feature type="domain" description="HeH/LEM" evidence="13">
    <location>
        <begin position="17"/>
        <end position="51"/>
    </location>
</feature>
<evidence type="ECO:0000256" key="7">
    <source>
        <dbReference type="ARBA" id="ARBA00023136"/>
    </source>
</evidence>
<reference evidence="14 15" key="1">
    <citation type="journal article" date="2016" name="Nat. Commun.">
        <title>Ectomycorrhizal ecology is imprinted in the genome of the dominant symbiotic fungus Cenococcum geophilum.</title>
        <authorList>
            <consortium name="DOE Joint Genome Institute"/>
            <person name="Peter M."/>
            <person name="Kohler A."/>
            <person name="Ohm R.A."/>
            <person name="Kuo A."/>
            <person name="Krutzmann J."/>
            <person name="Morin E."/>
            <person name="Arend M."/>
            <person name="Barry K.W."/>
            <person name="Binder M."/>
            <person name="Choi C."/>
            <person name="Clum A."/>
            <person name="Copeland A."/>
            <person name="Grisel N."/>
            <person name="Haridas S."/>
            <person name="Kipfer T."/>
            <person name="LaButti K."/>
            <person name="Lindquist E."/>
            <person name="Lipzen A."/>
            <person name="Maire R."/>
            <person name="Meier B."/>
            <person name="Mihaltcheva S."/>
            <person name="Molinier V."/>
            <person name="Murat C."/>
            <person name="Poggeler S."/>
            <person name="Quandt C.A."/>
            <person name="Sperisen C."/>
            <person name="Tritt A."/>
            <person name="Tisserant E."/>
            <person name="Crous P.W."/>
            <person name="Henrissat B."/>
            <person name="Nehls U."/>
            <person name="Egli S."/>
            <person name="Spatafora J.W."/>
            <person name="Grigoriev I.V."/>
            <person name="Martin F.M."/>
        </authorList>
    </citation>
    <scope>NUCLEOTIDE SEQUENCE [LARGE SCALE GENOMIC DNA]</scope>
    <source>
        <strain evidence="14 15">CBS 207.34</strain>
    </source>
</reference>
<dbReference type="InterPro" id="IPR044780">
    <property type="entry name" value="Heh2/Src1"/>
</dbReference>
<dbReference type="PANTHER" id="PTHR47808">
    <property type="entry name" value="INNER NUCLEAR MEMBRANE PROTEIN HEH2-RELATED"/>
    <property type="match status" value="1"/>
</dbReference>
<keyword evidence="7" id="KW-0472">Membrane</keyword>
<keyword evidence="5 10" id="KW-0689">Ribosomal protein</keyword>
<evidence type="ECO:0008006" key="16">
    <source>
        <dbReference type="Google" id="ProtNLM"/>
    </source>
</evidence>
<evidence type="ECO:0000256" key="3">
    <source>
        <dbReference type="ARBA" id="ARBA00022553"/>
    </source>
</evidence>
<dbReference type="CDD" id="cd12935">
    <property type="entry name" value="LEM_like"/>
    <property type="match status" value="1"/>
</dbReference>
<sequence length="806" mass="90593">MASTPDDYDYLEPSFDPSSLTVPKLRSILLQYGVTYPSSAKKPQLIELFNQHVALQAAKILKSQSRTKRSTRGIQDVPSSQASTVDEAEEEEVSMPPPSTAKRTSRRTTRAVTEEEPEAQPADHLPTSRGSTLSKPASAKHARASDAEIDERPAARRTRHSVTPAIKDEESEPEAWHRNDAESPFTSDNPFQSGSSPILEPRTASRDRRRRTLGPLEHTEKRKSSAPRRKTDQPKIEQQDDGIVVPTRRTFEMPIARIKKEEHSEEPEGVEAGEEFTPEEQLELVRERAKNGQMDILPPRRRKQPAKSTGVVKAGAWAITLALLGGLGTAWRQEKLEVGYCGVGREPTSLAGVDFPSWASDILPSCEPCPQHAFCYSNLHTVCEPDFILKPHPLSLGGLVPLPPTCEPDSEKARRINAVTDRTIGILRDRRAKWECGELTDDDGKPLPTVEMPEEELKQEMSAKRRKGMSQEEFEDLWKGAIGEILNRDEVVSDIDGTTARRTLTSTSLARVPLTCAFRRWLRLSLERHIWELIGIALLCASGLYTRSSITYSRETEDRAKQLAKYALDRLASHAALNFQEPGAYPEVGISMTQLRDDILRDEFSAKRRQRLWEKVQKKVEHNSNVRAAVREGRSGDVARMWEWVGPVQLIEDGRSGRRESSRYSLGAVAGGSSPAVTNPTKEERDRHEMKEARNWDEGRPVNVPKTRRTYCKGRDCKKHTQHKVTQYKAGKASLFAQGKRRYDRKQSGYGGQTKPVFHKRAKTTKKVVLRLECTQCKTKAQLALKRCKHFELGGDKKTKGAALVF</sequence>
<dbReference type="GO" id="GO:0005840">
    <property type="term" value="C:ribosome"/>
    <property type="evidence" value="ECO:0007669"/>
    <property type="project" value="UniProtKB-KW"/>
</dbReference>
<name>A0A8E2JT13_9PEZI</name>
<dbReference type="Pfam" id="PF00935">
    <property type="entry name" value="Ribosomal_L44"/>
    <property type="match status" value="1"/>
</dbReference>
<feature type="compositionally biased region" description="Basic and acidic residues" evidence="11">
    <location>
        <begin position="143"/>
        <end position="154"/>
    </location>
</feature>
<dbReference type="GO" id="GO:0034399">
    <property type="term" value="C:nuclear periphery"/>
    <property type="evidence" value="ECO:0007669"/>
    <property type="project" value="TreeGrafter"/>
</dbReference>
<keyword evidence="3" id="KW-0597">Phosphoprotein</keyword>
<dbReference type="PANTHER" id="PTHR47808:SF2">
    <property type="entry name" value="LEM DOMAIN-CONTAINING PROTEIN 2"/>
    <property type="match status" value="1"/>
</dbReference>
<dbReference type="SUPFAM" id="SSF57829">
    <property type="entry name" value="Zn-binding ribosomal proteins"/>
    <property type="match status" value="1"/>
</dbReference>
<accession>A0A8E2JT13</accession>
<keyword evidence="6" id="KW-1133">Transmembrane helix</keyword>
<feature type="compositionally biased region" description="Basic and acidic residues" evidence="11">
    <location>
        <begin position="217"/>
        <end position="238"/>
    </location>
</feature>
<feature type="compositionally biased region" description="Basic and acidic residues" evidence="11">
    <location>
        <begin position="681"/>
        <end position="692"/>
    </location>
</feature>
<evidence type="ECO:0000259" key="12">
    <source>
        <dbReference type="Pfam" id="PF09402"/>
    </source>
</evidence>
<dbReference type="Pfam" id="PF12949">
    <property type="entry name" value="HeH"/>
    <property type="match status" value="1"/>
</dbReference>
<dbReference type="GO" id="GO:0005637">
    <property type="term" value="C:nuclear inner membrane"/>
    <property type="evidence" value="ECO:0007669"/>
    <property type="project" value="UniProtKB-SubCell"/>
</dbReference>
<keyword evidence="8" id="KW-0539">Nucleus</keyword>
<dbReference type="GO" id="GO:0071763">
    <property type="term" value="P:nuclear membrane organization"/>
    <property type="evidence" value="ECO:0007669"/>
    <property type="project" value="TreeGrafter"/>
</dbReference>
<dbReference type="PROSITE" id="PS01172">
    <property type="entry name" value="RIBOSOMAL_L44E"/>
    <property type="match status" value="1"/>
</dbReference>
<dbReference type="InterPro" id="IPR041885">
    <property type="entry name" value="MAN1_winged_helix_dom"/>
</dbReference>
<dbReference type="Gene3D" id="1.10.720.40">
    <property type="match status" value="1"/>
</dbReference>
<dbReference type="EMBL" id="KV749660">
    <property type="protein sequence ID" value="OCL08444.1"/>
    <property type="molecule type" value="Genomic_DNA"/>
</dbReference>
<evidence type="ECO:0000256" key="6">
    <source>
        <dbReference type="ARBA" id="ARBA00022989"/>
    </source>
</evidence>